<comment type="caution">
    <text evidence="8">The sequence shown here is derived from an EMBL/GenBank/DDBJ whole genome shotgun (WGS) entry which is preliminary data.</text>
</comment>
<dbReference type="PANTHER" id="PTHR31121:SF6">
    <property type="entry name" value="ALPHA-1,2 MANNOSYLTRANSFERASE KTR1"/>
    <property type="match status" value="1"/>
</dbReference>
<accession>A0A2V1ANS8</accession>
<dbReference type="GO" id="GO:0000026">
    <property type="term" value="F:alpha-1,2-mannosyltransferase activity"/>
    <property type="evidence" value="ECO:0007669"/>
    <property type="project" value="TreeGrafter"/>
</dbReference>
<dbReference type="GO" id="GO:0006493">
    <property type="term" value="P:protein O-linked glycosylation"/>
    <property type="evidence" value="ECO:0007669"/>
    <property type="project" value="TreeGrafter"/>
</dbReference>
<dbReference type="GeneID" id="37008565"/>
<dbReference type="EMBL" id="PKFO01000002">
    <property type="protein sequence ID" value="PVH19392.1"/>
    <property type="molecule type" value="Genomic_DNA"/>
</dbReference>
<keyword evidence="9" id="KW-1185">Reference proteome</keyword>
<comment type="similarity">
    <text evidence="2">Belongs to the glycosyltransferase 15 family.</text>
</comment>
<keyword evidence="5" id="KW-0735">Signal-anchor</keyword>
<evidence type="ECO:0000313" key="8">
    <source>
        <dbReference type="EMBL" id="PVH19392.1"/>
    </source>
</evidence>
<dbReference type="GO" id="GO:0016020">
    <property type="term" value="C:membrane"/>
    <property type="evidence" value="ECO:0007669"/>
    <property type="project" value="UniProtKB-SubCell"/>
</dbReference>
<dbReference type="GO" id="GO:0000032">
    <property type="term" value="P:cell wall mannoprotein biosynthetic process"/>
    <property type="evidence" value="ECO:0007669"/>
    <property type="project" value="TreeGrafter"/>
</dbReference>
<dbReference type="Proteomes" id="UP000244309">
    <property type="component" value="Unassembled WGS sequence"/>
</dbReference>
<keyword evidence="4" id="KW-0808">Transferase</keyword>
<evidence type="ECO:0000256" key="1">
    <source>
        <dbReference type="ARBA" id="ARBA00004606"/>
    </source>
</evidence>
<dbReference type="Pfam" id="PF01793">
    <property type="entry name" value="Glyco_transf_15"/>
    <property type="match status" value="1"/>
</dbReference>
<reference evidence="8 9" key="1">
    <citation type="submission" date="2017-12" db="EMBL/GenBank/DDBJ databases">
        <title>Genome Sequence of a Multidrug-Resistant Candida haemulonii Isolate from a Patient with Chronic Leg Ulcers in Israel.</title>
        <authorList>
            <person name="Chow N.A."/>
            <person name="Gade L."/>
            <person name="Batra D."/>
            <person name="Rowe L.A."/>
            <person name="Ben-Ami R."/>
            <person name="Loparev V.N."/>
            <person name="Litvintseva A.P."/>
        </authorList>
    </citation>
    <scope>NUCLEOTIDE SEQUENCE [LARGE SCALE GENOMIC DNA]</scope>
    <source>
        <strain evidence="8 9">B11899</strain>
    </source>
</reference>
<comment type="subcellular location">
    <subcellularLocation>
        <location evidence="1">Membrane</location>
        <topology evidence="1">Single-pass type II membrane protein</topology>
    </subcellularLocation>
</comment>
<dbReference type="InterPro" id="IPR002685">
    <property type="entry name" value="Glyco_trans_15"/>
</dbReference>
<name>A0A2V1ANS8_9ASCO</name>
<evidence type="ECO:0000313" key="9">
    <source>
        <dbReference type="Proteomes" id="UP000244309"/>
    </source>
</evidence>
<evidence type="ECO:0008006" key="10">
    <source>
        <dbReference type="Google" id="ProtNLM"/>
    </source>
</evidence>
<organism evidence="8 9">
    <name type="scientific">Candidozyma haemuli</name>
    <dbReference type="NCBI Taxonomy" id="45357"/>
    <lineage>
        <taxon>Eukaryota</taxon>
        <taxon>Fungi</taxon>
        <taxon>Dikarya</taxon>
        <taxon>Ascomycota</taxon>
        <taxon>Saccharomycotina</taxon>
        <taxon>Pichiomycetes</taxon>
        <taxon>Metschnikowiaceae</taxon>
        <taxon>Candidozyma</taxon>
    </lineage>
</organism>
<evidence type="ECO:0000256" key="5">
    <source>
        <dbReference type="ARBA" id="ARBA00022968"/>
    </source>
</evidence>
<feature type="chain" id="PRO_5015951678" description="Mannosyltransferase" evidence="7">
    <location>
        <begin position="17"/>
        <end position="389"/>
    </location>
</feature>
<dbReference type="RefSeq" id="XP_025340332.1">
    <property type="nucleotide sequence ID" value="XM_025486884.1"/>
</dbReference>
<gene>
    <name evidence="8" type="ORF">CXQ85_003234</name>
</gene>
<keyword evidence="5" id="KW-0812">Transmembrane</keyword>
<dbReference type="PANTHER" id="PTHR31121">
    <property type="entry name" value="ALPHA-1,2 MANNOSYLTRANSFERASE KTR1"/>
    <property type="match status" value="1"/>
</dbReference>
<keyword evidence="3" id="KW-0328">Glycosyltransferase</keyword>
<sequence length="389" mass="45392">MLFLAYVSALVSWVLGTFCGFTDDQSVPIVPFVWPENQPLEDTVRNLENYLEKHVSIAQDSLTPLEVHIDKTARCQQRSSENATFLVLCRNDELYALLETVQSINDRYNYQFCHDWVFLNDEPFDEFFMIGVASALSGGNISFGQVPSDQWGSPPWIDHDVVAKNEQALLAKNVYKADNTSYKNMCRYFSGFFYKHPLLSPYKYYWRLEPGVRYYCDIKYDVFKFMREGDKKYGFTISLFEYSDTITSLWKISKQYFSKVTLPDNNMVGFVENADGTYNLCHFWSNFEIADLDFFRSSQYQSYFDHLDQLGGFFYERWGDAPIHTLAATHLLKKDEIWWFQDIGYLHSPFLQCPQGKAYLDQNCACNPDADFTNSDLSCVPFFREVQNT</sequence>
<evidence type="ECO:0000256" key="7">
    <source>
        <dbReference type="SAM" id="SignalP"/>
    </source>
</evidence>
<dbReference type="OrthoDB" id="439943at2759"/>
<dbReference type="GO" id="GO:0006487">
    <property type="term" value="P:protein N-linked glycosylation"/>
    <property type="evidence" value="ECO:0007669"/>
    <property type="project" value="TreeGrafter"/>
</dbReference>
<dbReference type="AlphaFoldDB" id="A0A2V1ANS8"/>
<dbReference type="GO" id="GO:0005794">
    <property type="term" value="C:Golgi apparatus"/>
    <property type="evidence" value="ECO:0007669"/>
    <property type="project" value="TreeGrafter"/>
</dbReference>
<dbReference type="VEuPathDB" id="FungiDB:CXQ85_003234"/>
<feature type="active site" description="Nucleophile" evidence="6">
    <location>
        <position position="288"/>
    </location>
</feature>
<protein>
    <recommendedName>
        <fullName evidence="10">Mannosyltransferase</fullName>
    </recommendedName>
</protein>
<evidence type="ECO:0000256" key="6">
    <source>
        <dbReference type="PIRSR" id="PIRSR018153-1"/>
    </source>
</evidence>
<dbReference type="FunFam" id="3.90.550.10:FF:000051">
    <property type="entry name" value="Alpha-1,2-mannosyltransferase (Ktr4)"/>
    <property type="match status" value="1"/>
</dbReference>
<feature type="signal peptide" evidence="7">
    <location>
        <begin position="1"/>
        <end position="16"/>
    </location>
</feature>
<dbReference type="InterPro" id="IPR029044">
    <property type="entry name" value="Nucleotide-diphossugar_trans"/>
</dbReference>
<dbReference type="PIRSF" id="PIRSF018153">
    <property type="entry name" value="Glyco_trans_15"/>
    <property type="match status" value="1"/>
</dbReference>
<evidence type="ECO:0000256" key="2">
    <source>
        <dbReference type="ARBA" id="ARBA00007677"/>
    </source>
</evidence>
<evidence type="ECO:0000256" key="4">
    <source>
        <dbReference type="ARBA" id="ARBA00022679"/>
    </source>
</evidence>
<dbReference type="SUPFAM" id="SSF53448">
    <property type="entry name" value="Nucleotide-diphospho-sugar transferases"/>
    <property type="match status" value="1"/>
</dbReference>
<dbReference type="Gene3D" id="3.90.550.10">
    <property type="entry name" value="Spore Coat Polysaccharide Biosynthesis Protein SpsA, Chain A"/>
    <property type="match status" value="1"/>
</dbReference>
<evidence type="ECO:0000256" key="3">
    <source>
        <dbReference type="ARBA" id="ARBA00022676"/>
    </source>
</evidence>
<dbReference type="STRING" id="45357.A0A2V1ANS8"/>
<proteinExistence type="inferred from homology"/>
<keyword evidence="7" id="KW-0732">Signal</keyword>